<keyword evidence="2" id="KW-1185">Reference proteome</keyword>
<dbReference type="AlphaFoldDB" id="A0A433XKB3"/>
<reference evidence="1 2" key="1">
    <citation type="journal article" date="2016" name="Int. J. Syst. Evol. Microbiol.">
        <title>Arsenicitalea aurantiaca gen. nov., sp. nov., a new member of the family Hyphomicrobiaceae, isolated from high-arsenic sediment.</title>
        <authorList>
            <person name="Mu Y."/>
            <person name="Zhou L."/>
            <person name="Zeng X.C."/>
            <person name="Liu L."/>
            <person name="Pan Y."/>
            <person name="Chen X."/>
            <person name="Wang J."/>
            <person name="Li S."/>
            <person name="Li W.J."/>
            <person name="Wang Y."/>
        </authorList>
    </citation>
    <scope>NUCLEOTIDE SEQUENCE [LARGE SCALE GENOMIC DNA]</scope>
    <source>
        <strain evidence="1 2">42-50</strain>
    </source>
</reference>
<name>A0A433XKB3_9HYPH</name>
<organism evidence="1 2">
    <name type="scientific">Arsenicitalea aurantiaca</name>
    <dbReference type="NCBI Taxonomy" id="1783274"/>
    <lineage>
        <taxon>Bacteria</taxon>
        <taxon>Pseudomonadati</taxon>
        <taxon>Pseudomonadota</taxon>
        <taxon>Alphaproteobacteria</taxon>
        <taxon>Hyphomicrobiales</taxon>
        <taxon>Devosiaceae</taxon>
        <taxon>Arsenicitalea</taxon>
    </lineage>
</organism>
<accession>A0A433XKB3</accession>
<comment type="caution">
    <text evidence="1">The sequence shown here is derived from an EMBL/GenBank/DDBJ whole genome shotgun (WGS) entry which is preliminary data.</text>
</comment>
<dbReference type="RefSeq" id="WP_127186573.1">
    <property type="nucleotide sequence ID" value="NZ_RZNJ01000001.1"/>
</dbReference>
<dbReference type="EMBL" id="RZNJ01000001">
    <property type="protein sequence ID" value="RUT34454.1"/>
    <property type="molecule type" value="Genomic_DNA"/>
</dbReference>
<proteinExistence type="predicted"/>
<gene>
    <name evidence="1" type="ORF">EMQ25_00375</name>
</gene>
<sequence>MASDITERTYRWGRRSVPEEIDVAVDERPGFGKAELDIEIGRHGDPEGRAPAGRDVEDAGGELTVLLDAS</sequence>
<evidence type="ECO:0000313" key="1">
    <source>
        <dbReference type="EMBL" id="RUT34454.1"/>
    </source>
</evidence>
<dbReference type="Proteomes" id="UP000281547">
    <property type="component" value="Unassembled WGS sequence"/>
</dbReference>
<evidence type="ECO:0000313" key="2">
    <source>
        <dbReference type="Proteomes" id="UP000281547"/>
    </source>
</evidence>
<protein>
    <submittedName>
        <fullName evidence="1">Uncharacterized protein</fullName>
    </submittedName>
</protein>